<protein>
    <submittedName>
        <fullName evidence="6">HTH-type transcriptional regulator YofA</fullName>
    </submittedName>
</protein>
<keyword evidence="2" id="KW-0805">Transcription regulation</keyword>
<dbReference type="AlphaFoldDB" id="A0A0M6Y361"/>
<dbReference type="SUPFAM" id="SSF46785">
    <property type="entry name" value="Winged helix' DNA-binding domain"/>
    <property type="match status" value="1"/>
</dbReference>
<evidence type="ECO:0000256" key="3">
    <source>
        <dbReference type="ARBA" id="ARBA00023125"/>
    </source>
</evidence>
<sequence length="286" mass="31882">MKRNIDWEDLRLFLAVAKAGGLAGAADKTGVSSATLGRRVAALEKSLDVRLVEREARGYQLTAAAHDLLRYLEDMDQTARSIDAWKEGEGLRRRIRISAGDWTARLLIDNLSSFWTPDAGWLPEILADLRNRDIARRQIDIGIRNSRPKQAWLAGQKVGKVQYAAYQAAKVAKGAELGWVGLVEDDAHSPTGLWLKENHGTDAVITVNKASLALSLVRKGNARMLLPTFVGDAYPDLMRIEGPFDTMETERWLVMHQDERHEPTVRQAVSALTKFLKQNPILSSFS</sequence>
<evidence type="ECO:0000259" key="5">
    <source>
        <dbReference type="PROSITE" id="PS50931"/>
    </source>
</evidence>
<reference evidence="7" key="1">
    <citation type="submission" date="2015-07" db="EMBL/GenBank/DDBJ databases">
        <authorList>
            <person name="Rodrigo-Torres Lidia"/>
            <person name="Arahal R.David."/>
        </authorList>
    </citation>
    <scope>NUCLEOTIDE SEQUENCE [LARGE SCALE GENOMIC DNA]</scope>
    <source>
        <strain evidence="7">CECT 4801</strain>
    </source>
</reference>
<dbReference type="InterPro" id="IPR036388">
    <property type="entry name" value="WH-like_DNA-bd_sf"/>
</dbReference>
<evidence type="ECO:0000256" key="1">
    <source>
        <dbReference type="ARBA" id="ARBA00009437"/>
    </source>
</evidence>
<dbReference type="Pfam" id="PF00126">
    <property type="entry name" value="HTH_1"/>
    <property type="match status" value="1"/>
</dbReference>
<organism evidence="6 7">
    <name type="scientific">Roseibium aggregatum</name>
    <dbReference type="NCBI Taxonomy" id="187304"/>
    <lineage>
        <taxon>Bacteria</taxon>
        <taxon>Pseudomonadati</taxon>
        <taxon>Pseudomonadota</taxon>
        <taxon>Alphaproteobacteria</taxon>
        <taxon>Hyphomicrobiales</taxon>
        <taxon>Stappiaceae</taxon>
        <taxon>Roseibium</taxon>
    </lineage>
</organism>
<accession>A0A0M6Y361</accession>
<name>A0A0M6Y361_9HYPH</name>
<dbReference type="Proteomes" id="UP000048926">
    <property type="component" value="Unassembled WGS sequence"/>
</dbReference>
<dbReference type="GO" id="GO:0003700">
    <property type="term" value="F:DNA-binding transcription factor activity"/>
    <property type="evidence" value="ECO:0007669"/>
    <property type="project" value="InterPro"/>
</dbReference>
<evidence type="ECO:0000313" key="7">
    <source>
        <dbReference type="Proteomes" id="UP000048926"/>
    </source>
</evidence>
<dbReference type="RefSeq" id="WP_055657346.1">
    <property type="nucleotide sequence ID" value="NZ_CXST01000002.1"/>
</dbReference>
<dbReference type="InterPro" id="IPR050176">
    <property type="entry name" value="LTTR"/>
</dbReference>
<dbReference type="STRING" id="187304.B0E33_08380"/>
<dbReference type="GO" id="GO:0003677">
    <property type="term" value="F:DNA binding"/>
    <property type="evidence" value="ECO:0007669"/>
    <property type="project" value="UniProtKB-KW"/>
</dbReference>
<dbReference type="InterPro" id="IPR036390">
    <property type="entry name" value="WH_DNA-bd_sf"/>
</dbReference>
<dbReference type="InterPro" id="IPR000847">
    <property type="entry name" value="LysR_HTH_N"/>
</dbReference>
<dbReference type="PANTHER" id="PTHR30579:SF3">
    <property type="entry name" value="TRANSCRIPTIONAL REGULATORY PROTEIN"/>
    <property type="match status" value="1"/>
</dbReference>
<feature type="domain" description="HTH lysR-type" evidence="5">
    <location>
        <begin position="5"/>
        <end position="62"/>
    </location>
</feature>
<proteinExistence type="inferred from homology"/>
<dbReference type="OrthoDB" id="9796526at2"/>
<dbReference type="EMBL" id="CXST01000002">
    <property type="protein sequence ID" value="CTQ44536.1"/>
    <property type="molecule type" value="Genomic_DNA"/>
</dbReference>
<dbReference type="SUPFAM" id="SSF53850">
    <property type="entry name" value="Periplasmic binding protein-like II"/>
    <property type="match status" value="1"/>
</dbReference>
<evidence type="ECO:0000256" key="4">
    <source>
        <dbReference type="ARBA" id="ARBA00023163"/>
    </source>
</evidence>
<keyword evidence="7" id="KW-1185">Reference proteome</keyword>
<comment type="similarity">
    <text evidence="1">Belongs to the LysR transcriptional regulatory family.</text>
</comment>
<evidence type="ECO:0000313" key="6">
    <source>
        <dbReference type="EMBL" id="CTQ44536.1"/>
    </source>
</evidence>
<evidence type="ECO:0000256" key="2">
    <source>
        <dbReference type="ARBA" id="ARBA00023015"/>
    </source>
</evidence>
<gene>
    <name evidence="6" type="primary">yofA_5</name>
    <name evidence="6" type="ORF">LAL4801_02980</name>
</gene>
<keyword evidence="4" id="KW-0804">Transcription</keyword>
<dbReference type="Gene3D" id="1.10.10.10">
    <property type="entry name" value="Winged helix-like DNA-binding domain superfamily/Winged helix DNA-binding domain"/>
    <property type="match status" value="1"/>
</dbReference>
<dbReference type="PANTHER" id="PTHR30579">
    <property type="entry name" value="TRANSCRIPTIONAL REGULATOR"/>
    <property type="match status" value="1"/>
</dbReference>
<keyword evidence="3" id="KW-0238">DNA-binding</keyword>
<dbReference type="PROSITE" id="PS50931">
    <property type="entry name" value="HTH_LYSR"/>
    <property type="match status" value="1"/>
</dbReference>